<protein>
    <submittedName>
        <fullName evidence="2">Uncharacterized protein</fullName>
    </submittedName>
</protein>
<evidence type="ECO:0000313" key="2">
    <source>
        <dbReference type="EMBL" id="MDN0014452.1"/>
    </source>
</evidence>
<gene>
    <name evidence="2" type="ORF">QTA56_09415</name>
</gene>
<sequence length="197" mass="22304">MDKSTFLQSAIQDTQQNIRAIDFKIGALLAGCIVPFPQIRTIYEFLNSNGLWWQQGLAWLIFAIWLIAVLILLAALSAIDNPCKHINDGYAQKGTYYGGGTFKFNLINGFFRTDIRAQQTVTNYSNELDEPNFPFTKELAFEHLKLIYIRDLKIFRLKFAVGLIACLIVIGSISFLFAPNTKKVEVQKTTTKVSNVK</sequence>
<keyword evidence="3" id="KW-1185">Reference proteome</keyword>
<dbReference type="RefSeq" id="WP_267980715.1">
    <property type="nucleotide sequence ID" value="NZ_JAPQKF010000003.1"/>
</dbReference>
<reference evidence="2" key="1">
    <citation type="submission" date="2023-06" db="EMBL/GenBank/DDBJ databases">
        <title>Two novel species of Acinetobacter isolated from motorbike repairing workshop in Vietnam.</title>
        <authorList>
            <person name="Le N.T.T."/>
        </authorList>
    </citation>
    <scope>NUCLEOTIDE SEQUENCE</scope>
    <source>
        <strain evidence="2">VNH17</strain>
    </source>
</reference>
<dbReference type="EMBL" id="JAUDZE010000003">
    <property type="protein sequence ID" value="MDN0014452.1"/>
    <property type="molecule type" value="Genomic_DNA"/>
</dbReference>
<evidence type="ECO:0000313" key="3">
    <source>
        <dbReference type="Proteomes" id="UP001168524"/>
    </source>
</evidence>
<name>A0ABT7WP45_9GAMM</name>
<comment type="caution">
    <text evidence="2">The sequence shown here is derived from an EMBL/GenBank/DDBJ whole genome shotgun (WGS) entry which is preliminary data.</text>
</comment>
<dbReference type="Proteomes" id="UP001168524">
    <property type="component" value="Unassembled WGS sequence"/>
</dbReference>
<evidence type="ECO:0000256" key="1">
    <source>
        <dbReference type="SAM" id="Phobius"/>
    </source>
</evidence>
<feature type="transmembrane region" description="Helical" evidence="1">
    <location>
        <begin position="59"/>
        <end position="79"/>
    </location>
</feature>
<organism evidence="2 3">
    <name type="scientific">Acinetobacter thutiue</name>
    <dbReference type="NCBI Taxonomy" id="2998078"/>
    <lineage>
        <taxon>Bacteria</taxon>
        <taxon>Pseudomonadati</taxon>
        <taxon>Pseudomonadota</taxon>
        <taxon>Gammaproteobacteria</taxon>
        <taxon>Moraxellales</taxon>
        <taxon>Moraxellaceae</taxon>
        <taxon>Acinetobacter</taxon>
    </lineage>
</organism>
<keyword evidence="1" id="KW-1133">Transmembrane helix</keyword>
<feature type="transmembrane region" description="Helical" evidence="1">
    <location>
        <begin position="21"/>
        <end position="39"/>
    </location>
</feature>
<accession>A0ABT7WP45</accession>
<proteinExistence type="predicted"/>
<keyword evidence="1" id="KW-0812">Transmembrane</keyword>
<keyword evidence="1" id="KW-0472">Membrane</keyword>
<feature type="transmembrane region" description="Helical" evidence="1">
    <location>
        <begin position="159"/>
        <end position="178"/>
    </location>
</feature>